<organism evidence="2 3">
    <name type="scientific">Aspergillus pseudoustus</name>
    <dbReference type="NCBI Taxonomy" id="1810923"/>
    <lineage>
        <taxon>Eukaryota</taxon>
        <taxon>Fungi</taxon>
        <taxon>Dikarya</taxon>
        <taxon>Ascomycota</taxon>
        <taxon>Pezizomycotina</taxon>
        <taxon>Eurotiomycetes</taxon>
        <taxon>Eurotiomycetidae</taxon>
        <taxon>Eurotiales</taxon>
        <taxon>Aspergillaceae</taxon>
        <taxon>Aspergillus</taxon>
        <taxon>Aspergillus subgen. Nidulantes</taxon>
    </lineage>
</organism>
<name>A0ABR4KHZ1_9EURO</name>
<reference evidence="2 3" key="1">
    <citation type="submission" date="2024-07" db="EMBL/GenBank/DDBJ databases">
        <title>Section-level genome sequencing and comparative genomics of Aspergillus sections Usti and Cavernicolus.</title>
        <authorList>
            <consortium name="Lawrence Berkeley National Laboratory"/>
            <person name="Nybo J.L."/>
            <person name="Vesth T.C."/>
            <person name="Theobald S."/>
            <person name="Frisvad J.C."/>
            <person name="Larsen T.O."/>
            <person name="Kjaerboelling I."/>
            <person name="Rothschild-Mancinelli K."/>
            <person name="Lyhne E.K."/>
            <person name="Kogle M.E."/>
            <person name="Barry K."/>
            <person name="Clum A."/>
            <person name="Na H."/>
            <person name="Ledsgaard L."/>
            <person name="Lin J."/>
            <person name="Lipzen A."/>
            <person name="Kuo A."/>
            <person name="Riley R."/>
            <person name="Mondo S."/>
            <person name="Labutti K."/>
            <person name="Haridas S."/>
            <person name="Pangalinan J."/>
            <person name="Salamov A.A."/>
            <person name="Simmons B.A."/>
            <person name="Magnuson J.K."/>
            <person name="Chen J."/>
            <person name="Drula E."/>
            <person name="Henrissat B."/>
            <person name="Wiebenga A."/>
            <person name="Lubbers R.J."/>
            <person name="Gomes A.C."/>
            <person name="Makela M.R."/>
            <person name="Stajich J."/>
            <person name="Grigoriev I.V."/>
            <person name="Mortensen U.H."/>
            <person name="De Vries R.P."/>
            <person name="Baker S.E."/>
            <person name="Andersen M.R."/>
        </authorList>
    </citation>
    <scope>NUCLEOTIDE SEQUENCE [LARGE SCALE GENOMIC DNA]</scope>
    <source>
        <strain evidence="2 3">CBS 123904</strain>
    </source>
</reference>
<protein>
    <recommendedName>
        <fullName evidence="4">GOLD domain-containing protein</fullName>
    </recommendedName>
</protein>
<feature type="region of interest" description="Disordered" evidence="1">
    <location>
        <begin position="66"/>
        <end position="90"/>
    </location>
</feature>
<evidence type="ECO:0000313" key="2">
    <source>
        <dbReference type="EMBL" id="KAL2851900.1"/>
    </source>
</evidence>
<feature type="compositionally biased region" description="Basic and acidic residues" evidence="1">
    <location>
        <begin position="66"/>
        <end position="80"/>
    </location>
</feature>
<evidence type="ECO:0000256" key="1">
    <source>
        <dbReference type="SAM" id="MobiDB-lite"/>
    </source>
</evidence>
<evidence type="ECO:0000313" key="3">
    <source>
        <dbReference type="Proteomes" id="UP001610446"/>
    </source>
</evidence>
<dbReference type="Proteomes" id="UP001610446">
    <property type="component" value="Unassembled WGS sequence"/>
</dbReference>
<comment type="caution">
    <text evidence="2">The sequence shown here is derived from an EMBL/GenBank/DDBJ whole genome shotgun (WGS) entry which is preliminary data.</text>
</comment>
<keyword evidence="3" id="KW-1185">Reference proteome</keyword>
<sequence length="193" mass="22001">MASNTSISVDFDAQGTKVVVYSAFVGPDHSFSFYWRFDTLSARVILAIRDEVTKVDADLEKIAEENSRKNHKIDNEHQHPDGMNVRGHPSPAERDGASVKIWLHNNQQAIAKEETAYTERRDLLALILELRGALRPLLELWSPIRTCSMWTEDRPKLPFYVQQDIHAYSDQRPERVSNAAITGIIFFIVVVPL</sequence>
<evidence type="ECO:0008006" key="4">
    <source>
        <dbReference type="Google" id="ProtNLM"/>
    </source>
</evidence>
<dbReference type="EMBL" id="JBFXLU010000028">
    <property type="protein sequence ID" value="KAL2851900.1"/>
    <property type="molecule type" value="Genomic_DNA"/>
</dbReference>
<proteinExistence type="predicted"/>
<accession>A0ABR4KHZ1</accession>
<gene>
    <name evidence="2" type="ORF">BJY01DRAFT_244833</name>
</gene>